<dbReference type="Pfam" id="PF22942">
    <property type="entry name" value="DUF7025"/>
    <property type="match status" value="1"/>
</dbReference>
<feature type="compositionally biased region" description="Basic and acidic residues" evidence="1">
    <location>
        <begin position="77"/>
        <end position="86"/>
    </location>
</feature>
<keyword evidence="4" id="KW-1185">Reference proteome</keyword>
<dbReference type="Gene3D" id="3.40.50.300">
    <property type="entry name" value="P-loop containing nucleotide triphosphate hydrolases"/>
    <property type="match status" value="1"/>
</dbReference>
<dbReference type="PANTHER" id="PTHR46411">
    <property type="entry name" value="FAMILY ATPASE, PUTATIVE-RELATED"/>
    <property type="match status" value="1"/>
</dbReference>
<gene>
    <name evidence="3" type="ORF">K504DRAFT_446813</name>
</gene>
<dbReference type="Pfam" id="PF00004">
    <property type="entry name" value="AAA"/>
    <property type="match status" value="1"/>
</dbReference>
<dbReference type="InterPro" id="IPR027417">
    <property type="entry name" value="P-loop_NTPase"/>
</dbReference>
<dbReference type="AlphaFoldDB" id="A0A6G1K4G3"/>
<reference evidence="3" key="1">
    <citation type="journal article" date="2020" name="Stud. Mycol.">
        <title>101 Dothideomycetes genomes: a test case for predicting lifestyles and emergence of pathogens.</title>
        <authorList>
            <person name="Haridas S."/>
            <person name="Albert R."/>
            <person name="Binder M."/>
            <person name="Bloem J."/>
            <person name="Labutti K."/>
            <person name="Salamov A."/>
            <person name="Andreopoulos B."/>
            <person name="Baker S."/>
            <person name="Barry K."/>
            <person name="Bills G."/>
            <person name="Bluhm B."/>
            <person name="Cannon C."/>
            <person name="Castanera R."/>
            <person name="Culley D."/>
            <person name="Daum C."/>
            <person name="Ezra D."/>
            <person name="Gonzalez J."/>
            <person name="Henrissat B."/>
            <person name="Kuo A."/>
            <person name="Liang C."/>
            <person name="Lipzen A."/>
            <person name="Lutzoni F."/>
            <person name="Magnuson J."/>
            <person name="Mondo S."/>
            <person name="Nolan M."/>
            <person name="Ohm R."/>
            <person name="Pangilinan J."/>
            <person name="Park H.-J."/>
            <person name="Ramirez L."/>
            <person name="Alfaro M."/>
            <person name="Sun H."/>
            <person name="Tritt A."/>
            <person name="Yoshinaga Y."/>
            <person name="Zwiers L.-H."/>
            <person name="Turgeon B."/>
            <person name="Goodwin S."/>
            <person name="Spatafora J."/>
            <person name="Crous P."/>
            <person name="Grigoriev I."/>
        </authorList>
    </citation>
    <scope>NUCLEOTIDE SEQUENCE</scope>
    <source>
        <strain evidence="3">CBS 279.74</strain>
    </source>
</reference>
<dbReference type="PANTHER" id="PTHR46411:SF4">
    <property type="entry name" value="AAA+ ATPASE DOMAIN-CONTAINING PROTEIN"/>
    <property type="match status" value="1"/>
</dbReference>
<dbReference type="InterPro" id="IPR054289">
    <property type="entry name" value="DUF7025"/>
</dbReference>
<dbReference type="Pfam" id="PF22893">
    <property type="entry name" value="ULD_2"/>
    <property type="match status" value="1"/>
</dbReference>
<dbReference type="InterPro" id="IPR056599">
    <property type="entry name" value="AAA_lid_fung"/>
</dbReference>
<evidence type="ECO:0000259" key="2">
    <source>
        <dbReference type="SMART" id="SM00382"/>
    </source>
</evidence>
<dbReference type="EMBL" id="MU005773">
    <property type="protein sequence ID" value="KAF2707698.1"/>
    <property type="molecule type" value="Genomic_DNA"/>
</dbReference>
<dbReference type="InterPro" id="IPR054464">
    <property type="entry name" value="ULD_fung"/>
</dbReference>
<evidence type="ECO:0000256" key="1">
    <source>
        <dbReference type="SAM" id="MobiDB-lite"/>
    </source>
</evidence>
<dbReference type="InterPro" id="IPR003959">
    <property type="entry name" value="ATPase_AAA_core"/>
</dbReference>
<proteinExistence type="predicted"/>
<dbReference type="SUPFAM" id="SSF52540">
    <property type="entry name" value="P-loop containing nucleoside triphosphate hydrolases"/>
    <property type="match status" value="1"/>
</dbReference>
<sequence length="976" mass="112299">MSMIDGTVMAISPDPWYSEDTAEGAVHTLTVPLQKDTGLKPPVDGQVTVNAKEAEANSSNIMPESDVDAGEGEIEKEDNTKIEESNKDPPDIVILWDSEKVKWALPYDEVKTWKQMKDLILKIQPWSGLSLSDEERKRQPRDFALVMLPGEDRIIPEHWEQLVRPGMELSTKYFAKLNWLAGTLKEHARVAREEAEKKPETNKLTQDVAYIARMYQEVSDSRQPDFLREKKSTKPIMAQIQGLSGDVNSVLHEVRNVFISLGKKKKAEDKDYDRIYSDDVVGSAVIQINSNILLNALKAIVQFQCPDEETEPLPSYQYYEDNGFELPGWRNASDFRAGRFIFPFPDLCFHIDELKTYKTDSSPSRQRHSKEYNEECDRHIDILLNYLYKQPSLRLQNAEVAWAQKPPVTTFGWLWLLFKPGSDVYIREREQLNCYVVESVRGMAKSSNYRAGPLIIKVWNLDFDGKKLVRKMQIITIAAFDGEREIRELPLFPTRFYPNKEGEVIYRQRLIQRGKTFINVVKKPTHQLEHLCSLRFIDYTNFIPSGDQEYTGTSTFHQGRWFSKSRVIVDHTSRPWKTEIGDEQQNKHVPSMDEEEGKTYLDLQIRVPGCSCAVCVEAGENAEGVKSKDLTFDGWDNINLDFDLTDRQYSICYSHVYAYCLQDRFWDLLDVGGLKPPRIEKSVIDTLVMRPASNKAMIKALCETYSKKEDRESMFFADHIRGKGEGQIILLHGPPGTGKTLTAESVAEYTERPLLGITAADLGHEPGELEKRLLRFFHNASKWDAIVLLDEADVYLERRSINELRRNSIVSIFLRALDYFQGILFLTTNRVGSFDEAFMSRIHIQIGYEPLDDDSRKQIWMNSFNKLANNHKQGGREIRYSYTAKEFVTSSSRLKELNWNGREIRNAFQTAVALACYEAKQSNESIPKLTEDHFSQVVDMSTNFKKYIKSALQNDEADLAYYGRLRDDRFRTGQGD</sequence>
<dbReference type="OrthoDB" id="10042665at2759"/>
<dbReference type="Proteomes" id="UP000799428">
    <property type="component" value="Unassembled WGS sequence"/>
</dbReference>
<feature type="compositionally biased region" description="Acidic residues" evidence="1">
    <location>
        <begin position="65"/>
        <end position="76"/>
    </location>
</feature>
<dbReference type="CDD" id="cd19481">
    <property type="entry name" value="RecA-like_protease"/>
    <property type="match status" value="1"/>
</dbReference>
<evidence type="ECO:0000313" key="4">
    <source>
        <dbReference type="Proteomes" id="UP000799428"/>
    </source>
</evidence>
<dbReference type="Pfam" id="PF23232">
    <property type="entry name" value="AAA_lid_13"/>
    <property type="match status" value="1"/>
</dbReference>
<dbReference type="GO" id="GO:0016887">
    <property type="term" value="F:ATP hydrolysis activity"/>
    <property type="evidence" value="ECO:0007669"/>
    <property type="project" value="InterPro"/>
</dbReference>
<feature type="domain" description="AAA+ ATPase" evidence="2">
    <location>
        <begin position="725"/>
        <end position="850"/>
    </location>
</feature>
<dbReference type="InterPro" id="IPR003593">
    <property type="entry name" value="AAA+_ATPase"/>
</dbReference>
<protein>
    <recommendedName>
        <fullName evidence="2">AAA+ ATPase domain-containing protein</fullName>
    </recommendedName>
</protein>
<organism evidence="3 4">
    <name type="scientific">Pleomassaria siparia CBS 279.74</name>
    <dbReference type="NCBI Taxonomy" id="1314801"/>
    <lineage>
        <taxon>Eukaryota</taxon>
        <taxon>Fungi</taxon>
        <taxon>Dikarya</taxon>
        <taxon>Ascomycota</taxon>
        <taxon>Pezizomycotina</taxon>
        <taxon>Dothideomycetes</taxon>
        <taxon>Pleosporomycetidae</taxon>
        <taxon>Pleosporales</taxon>
        <taxon>Pleomassariaceae</taxon>
        <taxon>Pleomassaria</taxon>
    </lineage>
</organism>
<dbReference type="GO" id="GO:0005524">
    <property type="term" value="F:ATP binding"/>
    <property type="evidence" value="ECO:0007669"/>
    <property type="project" value="InterPro"/>
</dbReference>
<dbReference type="SMART" id="SM00382">
    <property type="entry name" value="AAA"/>
    <property type="match status" value="1"/>
</dbReference>
<name>A0A6G1K4G3_9PLEO</name>
<accession>A0A6G1K4G3</accession>
<evidence type="ECO:0000313" key="3">
    <source>
        <dbReference type="EMBL" id="KAF2707698.1"/>
    </source>
</evidence>
<feature type="region of interest" description="Disordered" evidence="1">
    <location>
        <begin position="52"/>
        <end position="86"/>
    </location>
</feature>